<name>A0A7S4MVL0_9STRA</name>
<sequence length="353" mass="40225">MRRSSAIQLASRVGRVSSQETRGSFLEGTILSNESKEYVPSFRTIGFGRLCVSTPVSHIFRGVSANFSTIGGDGISKVERGVSAQVSITEDVIKSRNKEGVNESGKQMGREAQSSAVKENDEEDHVKSDSLYKILWGVPQPNPEEDDEKEIVWSNISWDVWKKALEKSWIQYSMTWEGFFSNHGATDKEEEVQEQERGDIDFDLDIDELRIRQKKMQKNVADRLGSNLNTIETEGTKFTKFAKQKTGIRNKDDLVKWAGEQIKLATECVNEFMQGYREGRDTEVDKMLNEYFKEFDALQEDTNKQRRPGAENIIQAKVEGESEQKELVVEGGQIIDDRPAQGRRRRKRTIIAR</sequence>
<proteinExistence type="predicted"/>
<organism evidence="2">
    <name type="scientific">Odontella aurita</name>
    <dbReference type="NCBI Taxonomy" id="265563"/>
    <lineage>
        <taxon>Eukaryota</taxon>
        <taxon>Sar</taxon>
        <taxon>Stramenopiles</taxon>
        <taxon>Ochrophyta</taxon>
        <taxon>Bacillariophyta</taxon>
        <taxon>Mediophyceae</taxon>
        <taxon>Biddulphiophycidae</taxon>
        <taxon>Eupodiscales</taxon>
        <taxon>Odontellaceae</taxon>
        <taxon>Odontella</taxon>
    </lineage>
</organism>
<evidence type="ECO:0000256" key="1">
    <source>
        <dbReference type="SAM" id="MobiDB-lite"/>
    </source>
</evidence>
<reference evidence="2" key="1">
    <citation type="submission" date="2021-01" db="EMBL/GenBank/DDBJ databases">
        <authorList>
            <person name="Corre E."/>
            <person name="Pelletier E."/>
            <person name="Niang G."/>
            <person name="Scheremetjew M."/>
            <person name="Finn R."/>
            <person name="Kale V."/>
            <person name="Holt S."/>
            <person name="Cochrane G."/>
            <person name="Meng A."/>
            <person name="Brown T."/>
            <person name="Cohen L."/>
        </authorList>
    </citation>
    <scope>NUCLEOTIDE SEQUENCE</scope>
    <source>
        <strain evidence="2">Isolate 1302-5</strain>
    </source>
</reference>
<feature type="region of interest" description="Disordered" evidence="1">
    <location>
        <begin position="96"/>
        <end position="124"/>
    </location>
</feature>
<dbReference type="EMBL" id="HBKQ01028238">
    <property type="protein sequence ID" value="CAE2246679.1"/>
    <property type="molecule type" value="Transcribed_RNA"/>
</dbReference>
<protein>
    <submittedName>
        <fullName evidence="2">Uncharacterized protein</fullName>
    </submittedName>
</protein>
<accession>A0A7S4MVL0</accession>
<dbReference type="AlphaFoldDB" id="A0A7S4MVL0"/>
<evidence type="ECO:0000313" key="2">
    <source>
        <dbReference type="EMBL" id="CAE2246679.1"/>
    </source>
</evidence>
<gene>
    <name evidence="2" type="ORF">OAUR00152_LOCUS19132</name>
</gene>